<comment type="caution">
    <text evidence="1">The sequence shown here is derived from an EMBL/GenBank/DDBJ whole genome shotgun (WGS) entry which is preliminary data.</text>
</comment>
<sequence>METVQASQTPDEEWYNNQGCIESCQLDRGSFDEMIGGFMQSIEQDTQEVQSLQQAHIGNWEAYMCGFSDLGCVGFRFFAFGGGSDDNVWGFSNLGCGFYGGGPVLCLEVVYGFCDWRWL</sequence>
<keyword evidence="2" id="KW-1185">Reference proteome</keyword>
<dbReference type="AlphaFoldDB" id="A0AA39RVL7"/>
<evidence type="ECO:0000313" key="2">
    <source>
        <dbReference type="Proteomes" id="UP001168877"/>
    </source>
</evidence>
<accession>A0AA39RVL7</accession>
<reference evidence="1" key="2">
    <citation type="submission" date="2023-06" db="EMBL/GenBank/DDBJ databases">
        <authorList>
            <person name="Swenson N.G."/>
            <person name="Wegrzyn J.L."/>
            <person name="Mcevoy S.L."/>
        </authorList>
    </citation>
    <scope>NUCLEOTIDE SEQUENCE</scope>
    <source>
        <strain evidence="1">NS2018</strain>
        <tissue evidence="1">Leaf</tissue>
    </source>
</reference>
<organism evidence="1 2">
    <name type="scientific">Acer saccharum</name>
    <name type="common">Sugar maple</name>
    <dbReference type="NCBI Taxonomy" id="4024"/>
    <lineage>
        <taxon>Eukaryota</taxon>
        <taxon>Viridiplantae</taxon>
        <taxon>Streptophyta</taxon>
        <taxon>Embryophyta</taxon>
        <taxon>Tracheophyta</taxon>
        <taxon>Spermatophyta</taxon>
        <taxon>Magnoliopsida</taxon>
        <taxon>eudicotyledons</taxon>
        <taxon>Gunneridae</taxon>
        <taxon>Pentapetalae</taxon>
        <taxon>rosids</taxon>
        <taxon>malvids</taxon>
        <taxon>Sapindales</taxon>
        <taxon>Sapindaceae</taxon>
        <taxon>Hippocastanoideae</taxon>
        <taxon>Acereae</taxon>
        <taxon>Acer</taxon>
    </lineage>
</organism>
<name>A0AA39RVL7_ACESA</name>
<dbReference type="Proteomes" id="UP001168877">
    <property type="component" value="Unassembled WGS sequence"/>
</dbReference>
<gene>
    <name evidence="1" type="ORF">LWI29_020491</name>
</gene>
<dbReference type="EMBL" id="JAUESC010000384">
    <property type="protein sequence ID" value="KAK0582016.1"/>
    <property type="molecule type" value="Genomic_DNA"/>
</dbReference>
<proteinExistence type="predicted"/>
<protein>
    <submittedName>
        <fullName evidence="1">Uncharacterized protein</fullName>
    </submittedName>
</protein>
<reference evidence="1" key="1">
    <citation type="journal article" date="2022" name="Plant J.">
        <title>Strategies of tolerance reflected in two North American maple genomes.</title>
        <authorList>
            <person name="McEvoy S.L."/>
            <person name="Sezen U.U."/>
            <person name="Trouern-Trend A."/>
            <person name="McMahon S.M."/>
            <person name="Schaberg P.G."/>
            <person name="Yang J."/>
            <person name="Wegrzyn J.L."/>
            <person name="Swenson N.G."/>
        </authorList>
    </citation>
    <scope>NUCLEOTIDE SEQUENCE</scope>
    <source>
        <strain evidence="1">NS2018</strain>
    </source>
</reference>
<evidence type="ECO:0000313" key="1">
    <source>
        <dbReference type="EMBL" id="KAK0582016.1"/>
    </source>
</evidence>